<sequence length="234" mass="24598">MTSALLSLSALLTASALAAPAAGAAPHNDHPAGVPAGWERVAGADLTHITGASGRQQSPSAPASASVRQQPLSGSGGSASAPADESGPLAIKSVRNGKFTATEVNYAAPNTGVLRARSTAVTGAWESFAFEWDEAGQTYAIKSLANNRYVAVEKNFTGQAQNTLRARSTTAGGWERFEVFHNEDLNLYALRSTLNNLFVAMENSYTGSLQYTLRARSADVTGSWEQFDLYNIVG</sequence>
<evidence type="ECO:0000313" key="4">
    <source>
        <dbReference type="Proteomes" id="UP001431926"/>
    </source>
</evidence>
<evidence type="ECO:0000256" key="1">
    <source>
        <dbReference type="SAM" id="MobiDB-lite"/>
    </source>
</evidence>
<keyword evidence="4" id="KW-1185">Reference proteome</keyword>
<feature type="signal peptide" evidence="2">
    <location>
        <begin position="1"/>
        <end position="18"/>
    </location>
</feature>
<feature type="compositionally biased region" description="Low complexity" evidence="1">
    <location>
        <begin position="52"/>
        <end position="88"/>
    </location>
</feature>
<dbReference type="SUPFAM" id="SSF50405">
    <property type="entry name" value="Actin-crosslinking proteins"/>
    <property type="match status" value="1"/>
</dbReference>
<protein>
    <submittedName>
        <fullName evidence="3">Uncharacterized protein</fullName>
    </submittedName>
</protein>
<dbReference type="Proteomes" id="UP001431926">
    <property type="component" value="Chromosome"/>
</dbReference>
<accession>A0ABZ1ZJ68</accession>
<feature type="chain" id="PRO_5045427859" evidence="2">
    <location>
        <begin position="19"/>
        <end position="234"/>
    </location>
</feature>
<dbReference type="InterPro" id="IPR008999">
    <property type="entry name" value="Actin-crosslinking"/>
</dbReference>
<evidence type="ECO:0000256" key="2">
    <source>
        <dbReference type="SAM" id="SignalP"/>
    </source>
</evidence>
<evidence type="ECO:0000313" key="3">
    <source>
        <dbReference type="EMBL" id="WUX38750.1"/>
    </source>
</evidence>
<proteinExistence type="predicted"/>
<organism evidence="3 4">
    <name type="scientific">Streptomyces anulatus</name>
    <name type="common">Streptomyces chrysomallus</name>
    <dbReference type="NCBI Taxonomy" id="1892"/>
    <lineage>
        <taxon>Bacteria</taxon>
        <taxon>Bacillati</taxon>
        <taxon>Actinomycetota</taxon>
        <taxon>Actinomycetes</taxon>
        <taxon>Kitasatosporales</taxon>
        <taxon>Streptomycetaceae</taxon>
        <taxon>Streptomyces</taxon>
    </lineage>
</organism>
<feature type="region of interest" description="Disordered" evidence="1">
    <location>
        <begin position="51"/>
        <end position="89"/>
    </location>
</feature>
<dbReference type="RefSeq" id="WP_329357148.1">
    <property type="nucleotide sequence ID" value="NZ_CP108670.1"/>
</dbReference>
<gene>
    <name evidence="3" type="ORF">OG367_22070</name>
</gene>
<dbReference type="EMBL" id="CP109491">
    <property type="protein sequence ID" value="WUX38750.1"/>
    <property type="molecule type" value="Genomic_DNA"/>
</dbReference>
<name>A0ABZ1ZJ68_STRAQ</name>
<dbReference type="CDD" id="cd00257">
    <property type="entry name" value="beta-trefoil_FSCN-like"/>
    <property type="match status" value="1"/>
</dbReference>
<reference evidence="3" key="1">
    <citation type="submission" date="2022-10" db="EMBL/GenBank/DDBJ databases">
        <title>The complete genomes of actinobacterial strains from the NBC collection.</title>
        <authorList>
            <person name="Joergensen T.S."/>
            <person name="Alvarez Arevalo M."/>
            <person name="Sterndorff E.B."/>
            <person name="Faurdal D."/>
            <person name="Vuksanovic O."/>
            <person name="Mourched A.-S."/>
            <person name="Charusanti P."/>
            <person name="Shaw S."/>
            <person name="Blin K."/>
            <person name="Weber T."/>
        </authorList>
    </citation>
    <scope>NUCLEOTIDE SEQUENCE</scope>
    <source>
        <strain evidence="3">NBC_01436</strain>
    </source>
</reference>
<keyword evidence="2" id="KW-0732">Signal</keyword>
<dbReference type="Gene3D" id="2.80.10.50">
    <property type="match status" value="1"/>
</dbReference>